<dbReference type="AlphaFoldDB" id="A0AAD7R084"/>
<comment type="caution">
    <text evidence="2">The sequence shown here is derived from an EMBL/GenBank/DDBJ whole genome shotgun (WGS) entry which is preliminary data.</text>
</comment>
<name>A0AAD7R084_9TELE</name>
<accession>A0AAD7R084</accession>
<protein>
    <submittedName>
        <fullName evidence="2">Uncharacterized protein</fullName>
    </submittedName>
</protein>
<organism evidence="2 3">
    <name type="scientific">Aldrovandia affinis</name>
    <dbReference type="NCBI Taxonomy" id="143900"/>
    <lineage>
        <taxon>Eukaryota</taxon>
        <taxon>Metazoa</taxon>
        <taxon>Chordata</taxon>
        <taxon>Craniata</taxon>
        <taxon>Vertebrata</taxon>
        <taxon>Euteleostomi</taxon>
        <taxon>Actinopterygii</taxon>
        <taxon>Neopterygii</taxon>
        <taxon>Teleostei</taxon>
        <taxon>Notacanthiformes</taxon>
        <taxon>Halosauridae</taxon>
        <taxon>Aldrovandia</taxon>
    </lineage>
</organism>
<dbReference type="Proteomes" id="UP001221898">
    <property type="component" value="Unassembled WGS sequence"/>
</dbReference>
<gene>
    <name evidence="2" type="ORF">AAFF_G00184760</name>
</gene>
<proteinExistence type="predicted"/>
<feature type="non-terminal residue" evidence="2">
    <location>
        <position position="90"/>
    </location>
</feature>
<feature type="region of interest" description="Disordered" evidence="1">
    <location>
        <begin position="67"/>
        <end position="90"/>
    </location>
</feature>
<evidence type="ECO:0000313" key="3">
    <source>
        <dbReference type="Proteomes" id="UP001221898"/>
    </source>
</evidence>
<evidence type="ECO:0000313" key="2">
    <source>
        <dbReference type="EMBL" id="KAJ8349170.1"/>
    </source>
</evidence>
<keyword evidence="3" id="KW-1185">Reference proteome</keyword>
<sequence>LPRIHPAHATVCVPASPAPPSWPLARPETLAWRAGPSLPHAGRSQRHTASCSCPGVTLICGLADERDPGAGGAGSRAGPRFPLFNSLGHL</sequence>
<evidence type="ECO:0000256" key="1">
    <source>
        <dbReference type="SAM" id="MobiDB-lite"/>
    </source>
</evidence>
<feature type="non-terminal residue" evidence="2">
    <location>
        <position position="1"/>
    </location>
</feature>
<reference evidence="2" key="1">
    <citation type="journal article" date="2023" name="Science">
        <title>Genome structures resolve the early diversification of teleost fishes.</title>
        <authorList>
            <person name="Parey E."/>
            <person name="Louis A."/>
            <person name="Montfort J."/>
            <person name="Bouchez O."/>
            <person name="Roques C."/>
            <person name="Iampietro C."/>
            <person name="Lluch J."/>
            <person name="Castinel A."/>
            <person name="Donnadieu C."/>
            <person name="Desvignes T."/>
            <person name="Floi Bucao C."/>
            <person name="Jouanno E."/>
            <person name="Wen M."/>
            <person name="Mejri S."/>
            <person name="Dirks R."/>
            <person name="Jansen H."/>
            <person name="Henkel C."/>
            <person name="Chen W.J."/>
            <person name="Zahm M."/>
            <person name="Cabau C."/>
            <person name="Klopp C."/>
            <person name="Thompson A.W."/>
            <person name="Robinson-Rechavi M."/>
            <person name="Braasch I."/>
            <person name="Lecointre G."/>
            <person name="Bobe J."/>
            <person name="Postlethwait J.H."/>
            <person name="Berthelot C."/>
            <person name="Roest Crollius H."/>
            <person name="Guiguen Y."/>
        </authorList>
    </citation>
    <scope>NUCLEOTIDE SEQUENCE</scope>
    <source>
        <strain evidence="2">NC1722</strain>
    </source>
</reference>
<dbReference type="EMBL" id="JAINUG010002468">
    <property type="protein sequence ID" value="KAJ8349170.1"/>
    <property type="molecule type" value="Genomic_DNA"/>
</dbReference>